<name>A0ABV2N2F7_9HYPH</name>
<dbReference type="PANTHER" id="PTHR23513">
    <property type="entry name" value="INTEGRAL MEMBRANE EFFLUX PROTEIN-RELATED"/>
    <property type="match status" value="1"/>
</dbReference>
<feature type="transmembrane region" description="Helical" evidence="6">
    <location>
        <begin position="238"/>
        <end position="257"/>
    </location>
</feature>
<proteinExistence type="predicted"/>
<accession>A0ABV2N2F7</accession>
<feature type="transmembrane region" description="Helical" evidence="6">
    <location>
        <begin position="203"/>
        <end position="226"/>
    </location>
</feature>
<feature type="transmembrane region" description="Helical" evidence="6">
    <location>
        <begin position="30"/>
        <end position="47"/>
    </location>
</feature>
<evidence type="ECO:0000256" key="4">
    <source>
        <dbReference type="ARBA" id="ARBA00022989"/>
    </source>
</evidence>
<evidence type="ECO:0000256" key="3">
    <source>
        <dbReference type="ARBA" id="ARBA00022692"/>
    </source>
</evidence>
<feature type="domain" description="Major facilitator superfamily (MFS) profile" evidence="7">
    <location>
        <begin position="1"/>
        <end position="172"/>
    </location>
</feature>
<gene>
    <name evidence="8" type="ORF">ABID37_003463</name>
</gene>
<evidence type="ECO:0000313" key="8">
    <source>
        <dbReference type="EMBL" id="MET3793239.1"/>
    </source>
</evidence>
<evidence type="ECO:0000256" key="2">
    <source>
        <dbReference type="ARBA" id="ARBA00022475"/>
    </source>
</evidence>
<dbReference type="SUPFAM" id="SSF103473">
    <property type="entry name" value="MFS general substrate transporter"/>
    <property type="match status" value="1"/>
</dbReference>
<evidence type="ECO:0000313" key="9">
    <source>
        <dbReference type="Proteomes" id="UP001549076"/>
    </source>
</evidence>
<dbReference type="PANTHER" id="PTHR23513:SF6">
    <property type="entry name" value="MAJOR FACILITATOR SUPERFAMILY ASSOCIATED DOMAIN-CONTAINING PROTEIN"/>
    <property type="match status" value="1"/>
</dbReference>
<keyword evidence="9" id="KW-1185">Reference proteome</keyword>
<sequence>MATWALPFLMGFAVSNGVLSSVVLGSSLAIRTVGFLIAVPIGGILADRLGSRRILFASGLIAAGGTVLMMHYLGANDVCAQMVFALGMFLSGAGQGACRPAYQAIVPMLVAPKNLQSANAALSLAVRATNLTGPAAATLLAATAGLNVAFVAIALLWLLSAMLPPWPQTPHTDRSPGDARRTLLNRIADDLAEGFREALRHSWFVAGLGALALVIGAGYSVTSVLLPVLSNQVYDGPVLLTGCTMALLCGAMAGALTVARWQPDYRGRWAIGGLCIYGFVPLSLLVPEHFWIPLIAYFIAGWGLELFNVIWFTAIQQEVSPDKLARVSSLDFIVSYGLAPVGLSAIGPLSVHFGATPILLAASVICIGAASLALAIPSSSYFSTETAGTPSPGRREK</sequence>
<feature type="transmembrane region" description="Helical" evidence="6">
    <location>
        <begin position="54"/>
        <end position="74"/>
    </location>
</feature>
<reference evidence="8 9" key="1">
    <citation type="submission" date="2024-06" db="EMBL/GenBank/DDBJ databases">
        <title>Genomic Encyclopedia of Type Strains, Phase IV (KMG-IV): sequencing the most valuable type-strain genomes for metagenomic binning, comparative biology and taxonomic classification.</title>
        <authorList>
            <person name="Goeker M."/>
        </authorList>
    </citation>
    <scope>NUCLEOTIDE SEQUENCE [LARGE SCALE GENOMIC DNA]</scope>
    <source>
        <strain evidence="8 9">DSM 27865</strain>
    </source>
</reference>
<dbReference type="Gene3D" id="1.20.1250.20">
    <property type="entry name" value="MFS general substrate transporter like domains"/>
    <property type="match status" value="1"/>
</dbReference>
<dbReference type="InterPro" id="IPR020846">
    <property type="entry name" value="MFS_dom"/>
</dbReference>
<dbReference type="Pfam" id="PF07690">
    <property type="entry name" value="MFS_1"/>
    <property type="match status" value="1"/>
</dbReference>
<keyword evidence="5 6" id="KW-0472">Membrane</keyword>
<evidence type="ECO:0000256" key="5">
    <source>
        <dbReference type="ARBA" id="ARBA00023136"/>
    </source>
</evidence>
<dbReference type="Proteomes" id="UP001549076">
    <property type="component" value="Unassembled WGS sequence"/>
</dbReference>
<feature type="transmembrane region" description="Helical" evidence="6">
    <location>
        <begin position="327"/>
        <end position="346"/>
    </location>
</feature>
<organism evidence="8 9">
    <name type="scientific">Aquamicrobium terrae</name>
    <dbReference type="NCBI Taxonomy" id="1324945"/>
    <lineage>
        <taxon>Bacteria</taxon>
        <taxon>Pseudomonadati</taxon>
        <taxon>Pseudomonadota</taxon>
        <taxon>Alphaproteobacteria</taxon>
        <taxon>Hyphomicrobiales</taxon>
        <taxon>Phyllobacteriaceae</taxon>
        <taxon>Aquamicrobium</taxon>
    </lineage>
</organism>
<keyword evidence="3 6" id="KW-0812">Transmembrane</keyword>
<protein>
    <submittedName>
        <fullName evidence="8">MFS family permease</fullName>
    </submittedName>
</protein>
<dbReference type="EMBL" id="JBEPML010000012">
    <property type="protein sequence ID" value="MET3793239.1"/>
    <property type="molecule type" value="Genomic_DNA"/>
</dbReference>
<comment type="caution">
    <text evidence="8">The sequence shown here is derived from an EMBL/GenBank/DDBJ whole genome shotgun (WGS) entry which is preliminary data.</text>
</comment>
<evidence type="ECO:0000256" key="1">
    <source>
        <dbReference type="ARBA" id="ARBA00004651"/>
    </source>
</evidence>
<feature type="transmembrane region" description="Helical" evidence="6">
    <location>
        <begin position="292"/>
        <end position="315"/>
    </location>
</feature>
<dbReference type="CDD" id="cd06173">
    <property type="entry name" value="MFS_MefA_like"/>
    <property type="match status" value="1"/>
</dbReference>
<dbReference type="InterPro" id="IPR036259">
    <property type="entry name" value="MFS_trans_sf"/>
</dbReference>
<evidence type="ECO:0000256" key="6">
    <source>
        <dbReference type="SAM" id="Phobius"/>
    </source>
</evidence>
<dbReference type="InterPro" id="IPR011701">
    <property type="entry name" value="MFS"/>
</dbReference>
<comment type="subcellular location">
    <subcellularLocation>
        <location evidence="1">Cell membrane</location>
        <topology evidence="1">Multi-pass membrane protein</topology>
    </subcellularLocation>
</comment>
<feature type="transmembrane region" description="Helical" evidence="6">
    <location>
        <begin position="269"/>
        <end position="286"/>
    </location>
</feature>
<evidence type="ECO:0000259" key="7">
    <source>
        <dbReference type="PROSITE" id="PS50850"/>
    </source>
</evidence>
<keyword evidence="4 6" id="KW-1133">Transmembrane helix</keyword>
<keyword evidence="2" id="KW-1003">Cell membrane</keyword>
<feature type="transmembrane region" description="Helical" evidence="6">
    <location>
        <begin position="135"/>
        <end position="159"/>
    </location>
</feature>
<feature type="transmembrane region" description="Helical" evidence="6">
    <location>
        <begin position="358"/>
        <end position="376"/>
    </location>
</feature>
<dbReference type="PROSITE" id="PS50850">
    <property type="entry name" value="MFS"/>
    <property type="match status" value="1"/>
</dbReference>